<protein>
    <submittedName>
        <fullName evidence="1">Uncharacterized protein</fullName>
    </submittedName>
</protein>
<dbReference type="RefSeq" id="WP_225265813.1">
    <property type="nucleotide sequence ID" value="NZ_CP084058.1"/>
</dbReference>
<accession>A0A1M4EDH7</accession>
<dbReference type="AlphaFoldDB" id="A0A1M4EDH7"/>
<reference evidence="1" key="1">
    <citation type="submission" date="2016-04" db="EMBL/GenBank/DDBJ databases">
        <authorList>
            <person name="Evans L.H."/>
            <person name="Alamgir A."/>
            <person name="Owens N."/>
            <person name="Weber N.D."/>
            <person name="Virtaneva K."/>
            <person name="Barbian K."/>
            <person name="Babar A."/>
            <person name="Rosenke K."/>
        </authorList>
    </citation>
    <scope>NUCLEOTIDE SEQUENCE</scope>
    <source>
        <strain evidence="1">Nono1</strain>
    </source>
</reference>
<organism evidence="1">
    <name type="scientific">Nonomuraea gerenzanensis</name>
    <dbReference type="NCBI Taxonomy" id="93944"/>
    <lineage>
        <taxon>Bacteria</taxon>
        <taxon>Bacillati</taxon>
        <taxon>Actinomycetota</taxon>
        <taxon>Actinomycetes</taxon>
        <taxon>Streptosporangiales</taxon>
        <taxon>Streptosporangiaceae</taxon>
        <taxon>Nonomuraea</taxon>
    </lineage>
</organism>
<dbReference type="EMBL" id="LT559118">
    <property type="protein sequence ID" value="SBO97027.1"/>
    <property type="molecule type" value="Genomic_DNA"/>
</dbReference>
<sequence length="63" mass="6478">MPILLPAAGERPRHGLGELLGVAVRAAGLARAREAVPGPAELAGRKGPSLVVHEARRLHSAIS</sequence>
<proteinExistence type="predicted"/>
<gene>
    <name evidence="1" type="ORF">BN4615_P6543</name>
</gene>
<evidence type="ECO:0000313" key="1">
    <source>
        <dbReference type="EMBL" id="SBO97027.1"/>
    </source>
</evidence>
<name>A0A1M4EDH7_9ACTN</name>